<dbReference type="EMBL" id="JBHLXP010000005">
    <property type="protein sequence ID" value="MFC0050333.1"/>
    <property type="molecule type" value="Genomic_DNA"/>
</dbReference>
<evidence type="ECO:0000256" key="1">
    <source>
        <dbReference type="ARBA" id="ARBA00022679"/>
    </source>
</evidence>
<keyword evidence="1 4" id="KW-0808">Transferase</keyword>
<keyword evidence="5" id="KW-1185">Reference proteome</keyword>
<reference evidence="4 5" key="1">
    <citation type="submission" date="2024-09" db="EMBL/GenBank/DDBJ databases">
        <authorList>
            <person name="Sun Q."/>
            <person name="Mori K."/>
        </authorList>
    </citation>
    <scope>NUCLEOTIDE SEQUENCE [LARGE SCALE GENOMIC DNA]</scope>
    <source>
        <strain evidence="4 5">KCTC 23315</strain>
    </source>
</reference>
<dbReference type="Pfam" id="PF06094">
    <property type="entry name" value="GGACT"/>
    <property type="match status" value="1"/>
</dbReference>
<dbReference type="InterPro" id="IPR045038">
    <property type="entry name" value="AIG2-like"/>
</dbReference>
<dbReference type="SUPFAM" id="SSF110857">
    <property type="entry name" value="Gamma-glutamyl cyclotransferase-like"/>
    <property type="match status" value="1"/>
</dbReference>
<comment type="caution">
    <text evidence="4">The sequence shown here is derived from an EMBL/GenBank/DDBJ whole genome shotgun (WGS) entry which is preliminary data.</text>
</comment>
<accession>A0ABV6BLE9</accession>
<dbReference type="PANTHER" id="PTHR31544">
    <property type="entry name" value="AIG2-LIKE PROTEIN D"/>
    <property type="match status" value="1"/>
</dbReference>
<dbReference type="Proteomes" id="UP001589813">
    <property type="component" value="Unassembled WGS sequence"/>
</dbReference>
<organism evidence="4 5">
    <name type="scientific">Rheinheimera tilapiae</name>
    <dbReference type="NCBI Taxonomy" id="875043"/>
    <lineage>
        <taxon>Bacteria</taxon>
        <taxon>Pseudomonadati</taxon>
        <taxon>Pseudomonadota</taxon>
        <taxon>Gammaproteobacteria</taxon>
        <taxon>Chromatiales</taxon>
        <taxon>Chromatiaceae</taxon>
        <taxon>Rheinheimera</taxon>
    </lineage>
</organism>
<gene>
    <name evidence="4" type="ORF">ACFFJP_18700</name>
</gene>
<dbReference type="InterPro" id="IPR036568">
    <property type="entry name" value="GGCT-like_sf"/>
</dbReference>
<evidence type="ECO:0000259" key="3">
    <source>
        <dbReference type="Pfam" id="PF06094"/>
    </source>
</evidence>
<feature type="domain" description="Gamma-glutamylcyclotransferase AIG2-like" evidence="3">
    <location>
        <begin position="7"/>
        <end position="123"/>
    </location>
</feature>
<name>A0ABV6BLE9_9GAMM</name>
<sequence length="152" mass="16792">MQPTEHIFVYGLLMFPEIVEAITGQRYQMLDAVLADHQRRGLSQSPLNAPVPVLTEAPGRAQQGKLLLDVGPDAVRALDFFEEIDSGHYVKKAVRVQAAGQWYSAFCYAIGPALTPYISGDWQPELVSEAQKAHFIQQVIPQMLQALATTKA</sequence>
<dbReference type="Gene3D" id="3.10.490.10">
    <property type="entry name" value="Gamma-glutamyl cyclotransferase-like"/>
    <property type="match status" value="1"/>
</dbReference>
<dbReference type="InterPro" id="IPR013024">
    <property type="entry name" value="GGCT-like"/>
</dbReference>
<dbReference type="CDD" id="cd06661">
    <property type="entry name" value="GGCT_like"/>
    <property type="match status" value="1"/>
</dbReference>
<dbReference type="PANTHER" id="PTHR31544:SF2">
    <property type="entry name" value="AIG2-LIKE PROTEIN D"/>
    <property type="match status" value="1"/>
</dbReference>
<evidence type="ECO:0000313" key="5">
    <source>
        <dbReference type="Proteomes" id="UP001589813"/>
    </source>
</evidence>
<dbReference type="RefSeq" id="WP_377247918.1">
    <property type="nucleotide sequence ID" value="NZ_JBHLXP010000005.1"/>
</dbReference>
<evidence type="ECO:0000313" key="4">
    <source>
        <dbReference type="EMBL" id="MFC0050333.1"/>
    </source>
</evidence>
<dbReference type="InterPro" id="IPR009288">
    <property type="entry name" value="AIG2-like_dom"/>
</dbReference>
<evidence type="ECO:0000256" key="2">
    <source>
        <dbReference type="ARBA" id="ARBA00030602"/>
    </source>
</evidence>
<keyword evidence="4" id="KW-0012">Acyltransferase</keyword>
<dbReference type="GO" id="GO:0016746">
    <property type="term" value="F:acyltransferase activity"/>
    <property type="evidence" value="ECO:0007669"/>
    <property type="project" value="UniProtKB-KW"/>
</dbReference>
<proteinExistence type="predicted"/>
<protein>
    <recommendedName>
        <fullName evidence="2">Putative gamma-glutamylcyclotransferase</fullName>
    </recommendedName>
</protein>